<accession>A0A0J8CZQ0</accession>
<dbReference type="EMBL" id="KQ090044">
    <property type="protein sequence ID" value="KMT17579.1"/>
    <property type="molecule type" value="Genomic_DNA"/>
</dbReference>
<evidence type="ECO:0000313" key="2">
    <source>
        <dbReference type="EMBL" id="KMT17579.1"/>
    </source>
</evidence>
<dbReference type="AlphaFoldDB" id="A0A0J8CZQ0"/>
<gene>
    <name evidence="2" type="ORF">BVRB_2g036780</name>
</gene>
<dbReference type="Proteomes" id="UP000035740">
    <property type="component" value="Chromosome 2"/>
</dbReference>
<dbReference type="Gramene" id="KMT17579">
    <property type="protein sequence ID" value="KMT17579"/>
    <property type="gene ID" value="BVRB_2g036780"/>
</dbReference>
<feature type="compositionally biased region" description="Basic and acidic residues" evidence="1">
    <location>
        <begin position="31"/>
        <end position="58"/>
    </location>
</feature>
<keyword evidence="3" id="KW-1185">Reference proteome</keyword>
<reference evidence="2 3" key="1">
    <citation type="journal article" date="2014" name="Nature">
        <title>The genome of the recently domesticated crop plant sugar beet (Beta vulgaris).</title>
        <authorList>
            <person name="Dohm J.C."/>
            <person name="Minoche A.E."/>
            <person name="Holtgrawe D."/>
            <person name="Capella-Gutierrez S."/>
            <person name="Zakrzewski F."/>
            <person name="Tafer H."/>
            <person name="Rupp O."/>
            <person name="Sorensen T.R."/>
            <person name="Stracke R."/>
            <person name="Reinhardt R."/>
            <person name="Goesmann A."/>
            <person name="Kraft T."/>
            <person name="Schulz B."/>
            <person name="Stadler P.F."/>
            <person name="Schmidt T."/>
            <person name="Gabaldon T."/>
            <person name="Lehrach H."/>
            <person name="Weisshaar B."/>
            <person name="Himmelbauer H."/>
        </authorList>
    </citation>
    <scope>NUCLEOTIDE SEQUENCE [LARGE SCALE GENOMIC DNA]</scope>
    <source>
        <tissue evidence="2">Taproot</tissue>
    </source>
</reference>
<name>A0A0J8CZQ0_BETVV</name>
<sequence length="58" mass="6518">MATKFVWSHNTLAATLFLGRLEARDKKRVGERRSERGDERASGTTGEERTLGAVERRG</sequence>
<evidence type="ECO:0000256" key="1">
    <source>
        <dbReference type="SAM" id="MobiDB-lite"/>
    </source>
</evidence>
<proteinExistence type="predicted"/>
<evidence type="ECO:0000313" key="3">
    <source>
        <dbReference type="Proteomes" id="UP000035740"/>
    </source>
</evidence>
<feature type="region of interest" description="Disordered" evidence="1">
    <location>
        <begin position="26"/>
        <end position="58"/>
    </location>
</feature>
<organism evidence="2 3">
    <name type="scientific">Beta vulgaris subsp. vulgaris</name>
    <name type="common">Beet</name>
    <dbReference type="NCBI Taxonomy" id="3555"/>
    <lineage>
        <taxon>Eukaryota</taxon>
        <taxon>Viridiplantae</taxon>
        <taxon>Streptophyta</taxon>
        <taxon>Embryophyta</taxon>
        <taxon>Tracheophyta</taxon>
        <taxon>Spermatophyta</taxon>
        <taxon>Magnoliopsida</taxon>
        <taxon>eudicotyledons</taxon>
        <taxon>Gunneridae</taxon>
        <taxon>Pentapetalae</taxon>
        <taxon>Caryophyllales</taxon>
        <taxon>Chenopodiaceae</taxon>
        <taxon>Betoideae</taxon>
        <taxon>Beta</taxon>
    </lineage>
</organism>
<protein>
    <submittedName>
        <fullName evidence="2">Uncharacterized protein</fullName>
    </submittedName>
</protein>